<dbReference type="AlphaFoldDB" id="A0AAE0VAS7"/>
<name>A0AAE0VAS7_9TELE</name>
<dbReference type="PANTHER" id="PTHR47510:SF3">
    <property type="entry name" value="ENDO_EXONUCLEASE_PHOSPHATASE DOMAIN-CONTAINING PROTEIN"/>
    <property type="match status" value="1"/>
</dbReference>
<gene>
    <name evidence="1" type="ORF">QTP70_026166</name>
</gene>
<comment type="caution">
    <text evidence="1">The sequence shown here is derived from an EMBL/GenBank/DDBJ whole genome shotgun (WGS) entry which is preliminary data.</text>
</comment>
<dbReference type="Proteomes" id="UP001274896">
    <property type="component" value="Unassembled WGS sequence"/>
</dbReference>
<sequence>MVLLREQFFVPSSSPCTHKISDTTRNPATFRNSLMTVGCIQGGNTSEYQTAVDNFVTWCELNHLQLSVGKTKELVVDFRKSRTPVSPLSVHGEKVEIVEDYKYLGVHIDNKLDWTLNSTALYKKVTCPTMGERTLDHCYTTIKDGYKAQSCPPFGKSDHAAIFLMQKYKQRLKQEVPAQREVARWTDQLGTALQDTLQDALNDAEWDMFWHSSEDINVFTEAVVGFIGKLADDTVQKTIIRTFPNQKPWVDKTIRDALRSCTAAYNTGLASGDMDSYKAASNVWKVVKEAKQRYGRKLESQLQQSDSRSLWQGLRTITDYKAPTSGMSNAYACLADELNIFYARFEAAAIDVNAKANTNAIANAKANASGYRQEENANTENAFIISKHDVKSSVNTRIAAGLDRISGLVLRACADQLALVFTEIFNLSLIQ</sequence>
<proteinExistence type="predicted"/>
<accession>A0AAE0VAS7</accession>
<organism evidence="1 2">
    <name type="scientific">Hemibagrus guttatus</name>
    <dbReference type="NCBI Taxonomy" id="175788"/>
    <lineage>
        <taxon>Eukaryota</taxon>
        <taxon>Metazoa</taxon>
        <taxon>Chordata</taxon>
        <taxon>Craniata</taxon>
        <taxon>Vertebrata</taxon>
        <taxon>Euteleostomi</taxon>
        <taxon>Actinopterygii</taxon>
        <taxon>Neopterygii</taxon>
        <taxon>Teleostei</taxon>
        <taxon>Ostariophysi</taxon>
        <taxon>Siluriformes</taxon>
        <taxon>Bagridae</taxon>
        <taxon>Hemibagrus</taxon>
    </lineage>
</organism>
<dbReference type="EMBL" id="JAUCMX010000005">
    <property type="protein sequence ID" value="KAK3546380.1"/>
    <property type="molecule type" value="Genomic_DNA"/>
</dbReference>
<reference evidence="1" key="1">
    <citation type="submission" date="2023-06" db="EMBL/GenBank/DDBJ databases">
        <title>Male Hemibagrus guttatus genome.</title>
        <authorList>
            <person name="Bian C."/>
        </authorList>
    </citation>
    <scope>NUCLEOTIDE SEQUENCE</scope>
    <source>
        <strain evidence="1">Male_cb2023</strain>
        <tissue evidence="1">Muscle</tissue>
    </source>
</reference>
<protein>
    <submittedName>
        <fullName evidence="1">Uncharacterized protein</fullName>
    </submittedName>
</protein>
<keyword evidence="2" id="KW-1185">Reference proteome</keyword>
<dbReference type="PANTHER" id="PTHR47510">
    <property type="entry name" value="REVERSE TRANSCRIPTASE DOMAIN-CONTAINING PROTEIN"/>
    <property type="match status" value="1"/>
</dbReference>
<evidence type="ECO:0000313" key="2">
    <source>
        <dbReference type="Proteomes" id="UP001274896"/>
    </source>
</evidence>
<evidence type="ECO:0000313" key="1">
    <source>
        <dbReference type="EMBL" id="KAK3546380.1"/>
    </source>
</evidence>